<keyword evidence="1" id="KW-1133">Transmembrane helix</keyword>
<dbReference type="EMBL" id="JANBVO010000013">
    <property type="protein sequence ID" value="KAJ9148264.1"/>
    <property type="molecule type" value="Genomic_DNA"/>
</dbReference>
<evidence type="ECO:0000313" key="2">
    <source>
        <dbReference type="EMBL" id="KAJ9148264.1"/>
    </source>
</evidence>
<keyword evidence="1" id="KW-0812">Transmembrane</keyword>
<gene>
    <name evidence="2" type="ORF">NKR23_g5196</name>
</gene>
<comment type="caution">
    <text evidence="2">The sequence shown here is derived from an EMBL/GenBank/DDBJ whole genome shotgun (WGS) entry which is preliminary data.</text>
</comment>
<reference evidence="2" key="1">
    <citation type="submission" date="2022-07" db="EMBL/GenBank/DDBJ databases">
        <title>Fungi with potential for degradation of polypropylene.</title>
        <authorList>
            <person name="Gostincar C."/>
        </authorList>
    </citation>
    <scope>NUCLEOTIDE SEQUENCE</scope>
    <source>
        <strain evidence="2">EXF-13308</strain>
    </source>
</reference>
<keyword evidence="1" id="KW-0472">Membrane</keyword>
<dbReference type="AlphaFoldDB" id="A0AA38VF58"/>
<accession>A0AA38VF58</accession>
<feature type="transmembrane region" description="Helical" evidence="1">
    <location>
        <begin position="142"/>
        <end position="160"/>
    </location>
</feature>
<protein>
    <submittedName>
        <fullName evidence="2">Uncharacterized protein</fullName>
    </submittedName>
</protein>
<proteinExistence type="predicted"/>
<sequence>MGKAKKGVQCCAVQALPPARVLGSDVPHKRSVEQVERFILDKAPQHRCVFDNAAFDDFRLLSERNSLEDFVMSLPRVRVGRILFHFFQTNKPHSSGDVELRVYGETALSRVVRMLVLFILVFFFLLPLALITYHAVGRTASASLIFVQCLLACVFASRVSNRIDVQFRLVFAYGAIMAAFVTAAG</sequence>
<organism evidence="2 3">
    <name type="scientific">Pleurostoma richardsiae</name>
    <dbReference type="NCBI Taxonomy" id="41990"/>
    <lineage>
        <taxon>Eukaryota</taxon>
        <taxon>Fungi</taxon>
        <taxon>Dikarya</taxon>
        <taxon>Ascomycota</taxon>
        <taxon>Pezizomycotina</taxon>
        <taxon>Sordariomycetes</taxon>
        <taxon>Sordariomycetidae</taxon>
        <taxon>Calosphaeriales</taxon>
        <taxon>Pleurostomataceae</taxon>
        <taxon>Pleurostoma</taxon>
    </lineage>
</organism>
<feature type="transmembrane region" description="Helical" evidence="1">
    <location>
        <begin position="115"/>
        <end position="136"/>
    </location>
</feature>
<evidence type="ECO:0000313" key="3">
    <source>
        <dbReference type="Proteomes" id="UP001174694"/>
    </source>
</evidence>
<feature type="transmembrane region" description="Helical" evidence="1">
    <location>
        <begin position="167"/>
        <end position="184"/>
    </location>
</feature>
<dbReference type="Proteomes" id="UP001174694">
    <property type="component" value="Unassembled WGS sequence"/>
</dbReference>
<name>A0AA38VF58_9PEZI</name>
<evidence type="ECO:0000256" key="1">
    <source>
        <dbReference type="SAM" id="Phobius"/>
    </source>
</evidence>
<keyword evidence="3" id="KW-1185">Reference proteome</keyword>